<evidence type="ECO:0000256" key="6">
    <source>
        <dbReference type="ARBA" id="ARBA00023136"/>
    </source>
</evidence>
<evidence type="ECO:0000313" key="8">
    <source>
        <dbReference type="EMBL" id="QBY55887.1"/>
    </source>
</evidence>
<dbReference type="PANTHER" id="PTHR33452:SF1">
    <property type="entry name" value="INNER MEMBRANE PROTEIN YPHA-RELATED"/>
    <property type="match status" value="1"/>
</dbReference>
<evidence type="ECO:0000256" key="1">
    <source>
        <dbReference type="ARBA" id="ARBA00004651"/>
    </source>
</evidence>
<evidence type="ECO:0000256" key="5">
    <source>
        <dbReference type="ARBA" id="ARBA00022989"/>
    </source>
</evidence>
<feature type="transmembrane region" description="Helical" evidence="7">
    <location>
        <begin position="87"/>
        <end position="103"/>
    </location>
</feature>
<comment type="similarity">
    <text evidence="2">Belongs to the DoxX family.</text>
</comment>
<gene>
    <name evidence="8" type="ORF">E0W60_28825</name>
</gene>
<dbReference type="Pfam" id="PF07681">
    <property type="entry name" value="DoxX"/>
    <property type="match status" value="1"/>
</dbReference>
<protein>
    <submittedName>
        <fullName evidence="8">DoxX family protein</fullName>
    </submittedName>
</protein>
<feature type="transmembrane region" description="Helical" evidence="7">
    <location>
        <begin position="21"/>
        <end position="42"/>
    </location>
</feature>
<evidence type="ECO:0000313" key="9">
    <source>
        <dbReference type="Proteomes" id="UP000295294"/>
    </source>
</evidence>
<organism evidence="8 9">
    <name type="scientific">Cupriavidus oxalaticus</name>
    <dbReference type="NCBI Taxonomy" id="96344"/>
    <lineage>
        <taxon>Bacteria</taxon>
        <taxon>Pseudomonadati</taxon>
        <taxon>Pseudomonadota</taxon>
        <taxon>Betaproteobacteria</taxon>
        <taxon>Burkholderiales</taxon>
        <taxon>Burkholderiaceae</taxon>
        <taxon>Cupriavidus</taxon>
    </lineage>
</organism>
<dbReference type="KEGG" id="cox:E0W60_28825"/>
<dbReference type="GO" id="GO:0005886">
    <property type="term" value="C:plasma membrane"/>
    <property type="evidence" value="ECO:0007669"/>
    <property type="project" value="UniProtKB-SubCell"/>
</dbReference>
<geneLocation type="plasmid" evidence="8">
    <name>unnamed1</name>
</geneLocation>
<keyword evidence="5 7" id="KW-1133">Transmembrane helix</keyword>
<evidence type="ECO:0000256" key="3">
    <source>
        <dbReference type="ARBA" id="ARBA00022475"/>
    </source>
</evidence>
<accession>A0A4P7LT88</accession>
<dbReference type="EMBL" id="CP038636">
    <property type="protein sequence ID" value="QBY55887.1"/>
    <property type="molecule type" value="Genomic_DNA"/>
</dbReference>
<evidence type="ECO:0000256" key="4">
    <source>
        <dbReference type="ARBA" id="ARBA00022692"/>
    </source>
</evidence>
<dbReference type="OrthoDB" id="121744at2"/>
<reference evidence="8 9" key="1">
    <citation type="submission" date="2019-03" db="EMBL/GenBank/DDBJ databases">
        <title>Efficiently degradation of phenoxyalkanoic acid herbicides by Cupriavidus oxalaticus strain X32.</title>
        <authorList>
            <person name="Sheng X."/>
        </authorList>
    </citation>
    <scope>NUCLEOTIDE SEQUENCE [LARGE SCALE GENOMIC DNA]</scope>
    <source>
        <strain evidence="8 9">X32</strain>
        <plasmid evidence="8 9">unnamed1</plasmid>
    </source>
</reference>
<evidence type="ECO:0000256" key="7">
    <source>
        <dbReference type="SAM" id="Phobius"/>
    </source>
</evidence>
<comment type="subcellular location">
    <subcellularLocation>
        <location evidence="1">Cell membrane</location>
        <topology evidence="1">Multi-pass membrane protein</topology>
    </subcellularLocation>
</comment>
<sequence>MITAAQAAIRLLQTLAPVLDLGIRVLIGLVFFQSGLTKLASWSTTLALFESEYTVPLLNPALAAYLGTAAELSLPVLLVLGLGTRAAALALFVFNIVAVISYPGLGEVGLKDHQYWGLLLLVTLLHGPGQLSLDHLIDRFLLRGKASH</sequence>
<dbReference type="InterPro" id="IPR051907">
    <property type="entry name" value="DoxX-like_oxidoreductase"/>
</dbReference>
<feature type="transmembrane region" description="Helical" evidence="7">
    <location>
        <begin position="62"/>
        <end position="80"/>
    </location>
</feature>
<keyword evidence="3" id="KW-1003">Cell membrane</keyword>
<dbReference type="PANTHER" id="PTHR33452">
    <property type="entry name" value="OXIDOREDUCTASE CATD-RELATED"/>
    <property type="match status" value="1"/>
</dbReference>
<dbReference type="Proteomes" id="UP000295294">
    <property type="component" value="Plasmid unnamed1"/>
</dbReference>
<keyword evidence="6 7" id="KW-0472">Membrane</keyword>
<dbReference type="AlphaFoldDB" id="A0A4P7LT88"/>
<dbReference type="InterPro" id="IPR032808">
    <property type="entry name" value="DoxX"/>
</dbReference>
<evidence type="ECO:0000256" key="2">
    <source>
        <dbReference type="ARBA" id="ARBA00006679"/>
    </source>
</evidence>
<keyword evidence="4 7" id="KW-0812">Transmembrane</keyword>
<name>A0A4P7LT88_9BURK</name>
<keyword evidence="8" id="KW-0614">Plasmid</keyword>
<proteinExistence type="inferred from homology"/>